<proteinExistence type="predicted"/>
<feature type="transmembrane region" description="Helical" evidence="1">
    <location>
        <begin position="259"/>
        <end position="280"/>
    </location>
</feature>
<name>A0A3S4AHP6_9PEZI</name>
<evidence type="ECO:0000259" key="3">
    <source>
        <dbReference type="Pfam" id="PF23584"/>
    </source>
</evidence>
<evidence type="ECO:0000313" key="5">
    <source>
        <dbReference type="Proteomes" id="UP000289323"/>
    </source>
</evidence>
<evidence type="ECO:0000313" key="4">
    <source>
        <dbReference type="EMBL" id="SPQ17646.1"/>
    </source>
</evidence>
<dbReference type="Proteomes" id="UP000289323">
    <property type="component" value="Unassembled WGS sequence"/>
</dbReference>
<sequence length="282" mass="30163">MHLPSLLQALAWACSAVAQTYPATVEFDVVFPRNETYAPTTLMPLVFAFRNSPAWIPLIPLLEWSIRILPTGEFVDYGATDLAWGINTTTDPYFKFVSSQALTVEGNYMLVWTLAYGNCTADPYSDFEILDIDYLHVNDTTNHTSFSIAKGAQAVDLAAASSSCPAQQGMALNVTTALKVGVTEEWKRRDVCGVLAHQQPSPKPCALQLDTAAASSIAAALTASACSAPHPRYTGPCPPKPTQSTSAGTRTRGFATARLTSSAGIAVLIIHALVFIGLVCSF</sequence>
<dbReference type="Pfam" id="PF23584">
    <property type="entry name" value="DUF7136"/>
    <property type="match status" value="1"/>
</dbReference>
<feature type="domain" description="DUF7136" evidence="3">
    <location>
        <begin position="21"/>
        <end position="232"/>
    </location>
</feature>
<feature type="signal peptide" evidence="2">
    <location>
        <begin position="1"/>
        <end position="18"/>
    </location>
</feature>
<dbReference type="InterPro" id="IPR055560">
    <property type="entry name" value="DUF7136"/>
</dbReference>
<keyword evidence="1" id="KW-1133">Transmembrane helix</keyword>
<dbReference type="AlphaFoldDB" id="A0A3S4AHP6"/>
<protein>
    <submittedName>
        <fullName evidence="4">7ec0c14d-2b22-4368-ad74-3dfa213b424c</fullName>
    </submittedName>
</protein>
<keyword evidence="2" id="KW-0732">Signal</keyword>
<organism evidence="4 5">
    <name type="scientific">Thermothielavioides terrestris</name>
    <dbReference type="NCBI Taxonomy" id="2587410"/>
    <lineage>
        <taxon>Eukaryota</taxon>
        <taxon>Fungi</taxon>
        <taxon>Dikarya</taxon>
        <taxon>Ascomycota</taxon>
        <taxon>Pezizomycotina</taxon>
        <taxon>Sordariomycetes</taxon>
        <taxon>Sordariomycetidae</taxon>
        <taxon>Sordariales</taxon>
        <taxon>Chaetomiaceae</taxon>
        <taxon>Thermothielavioides</taxon>
    </lineage>
</organism>
<accession>A0A3S4AHP6</accession>
<evidence type="ECO:0000256" key="2">
    <source>
        <dbReference type="SAM" id="SignalP"/>
    </source>
</evidence>
<gene>
    <name evidence="4" type="ORF">TT172_LOCUS65</name>
</gene>
<keyword evidence="1" id="KW-0812">Transmembrane</keyword>
<reference evidence="4 5" key="1">
    <citation type="submission" date="2018-04" db="EMBL/GenBank/DDBJ databases">
        <authorList>
            <person name="Huttner S."/>
            <person name="Dainat J."/>
        </authorList>
    </citation>
    <scope>NUCLEOTIDE SEQUENCE [LARGE SCALE GENOMIC DNA]</scope>
</reference>
<dbReference type="EMBL" id="OUUZ01000001">
    <property type="protein sequence ID" value="SPQ17646.1"/>
    <property type="molecule type" value="Genomic_DNA"/>
</dbReference>
<evidence type="ECO:0000256" key="1">
    <source>
        <dbReference type="SAM" id="Phobius"/>
    </source>
</evidence>
<keyword evidence="1" id="KW-0472">Membrane</keyword>
<feature type="chain" id="PRO_5018697154" evidence="2">
    <location>
        <begin position="19"/>
        <end position="282"/>
    </location>
</feature>